<dbReference type="FunFam" id="3.20.20.100:FF:000004">
    <property type="entry name" value="Oxidoreductase, aldo/keto reductase"/>
    <property type="match status" value="1"/>
</dbReference>
<dbReference type="Proteomes" id="UP000479526">
    <property type="component" value="Unassembled WGS sequence"/>
</dbReference>
<accession>A0A7C9J1K0</accession>
<dbReference type="CDD" id="cd19079">
    <property type="entry name" value="AKR_EcYajO-like"/>
    <property type="match status" value="1"/>
</dbReference>
<feature type="domain" description="NADP-dependent oxidoreductase" evidence="2">
    <location>
        <begin position="15"/>
        <end position="315"/>
    </location>
</feature>
<gene>
    <name evidence="3" type="ORF">GT755_09315</name>
</gene>
<dbReference type="GO" id="GO:0005829">
    <property type="term" value="C:cytosol"/>
    <property type="evidence" value="ECO:0007669"/>
    <property type="project" value="TreeGrafter"/>
</dbReference>
<dbReference type="InterPro" id="IPR036812">
    <property type="entry name" value="NAD(P)_OxRdtase_dom_sf"/>
</dbReference>
<evidence type="ECO:0000259" key="2">
    <source>
        <dbReference type="Pfam" id="PF00248"/>
    </source>
</evidence>
<keyword evidence="1" id="KW-0560">Oxidoreductase</keyword>
<dbReference type="RefSeq" id="WP_161479267.1">
    <property type="nucleotide sequence ID" value="NZ_WXEW01000002.1"/>
</dbReference>
<reference evidence="3 4" key="1">
    <citation type="submission" date="2020-01" db="EMBL/GenBank/DDBJ databases">
        <title>Herbidospora sp. NEAU-GS84 nov., a novel actinomycete isolated from soil.</title>
        <authorList>
            <person name="Han L."/>
        </authorList>
    </citation>
    <scope>NUCLEOTIDE SEQUENCE [LARGE SCALE GENOMIC DNA]</scope>
    <source>
        <strain evidence="3 4">NEAU-GS84</strain>
    </source>
</reference>
<evidence type="ECO:0000313" key="3">
    <source>
        <dbReference type="EMBL" id="NAS21882.1"/>
    </source>
</evidence>
<dbReference type="Pfam" id="PF00248">
    <property type="entry name" value="Aldo_ket_red"/>
    <property type="match status" value="1"/>
</dbReference>
<dbReference type="InterPro" id="IPR050523">
    <property type="entry name" value="AKR_Detox_Biosynth"/>
</dbReference>
<dbReference type="GO" id="GO:0016491">
    <property type="term" value="F:oxidoreductase activity"/>
    <property type="evidence" value="ECO:0007669"/>
    <property type="project" value="UniProtKB-KW"/>
</dbReference>
<dbReference type="Gene3D" id="3.20.20.100">
    <property type="entry name" value="NADP-dependent oxidoreductase domain"/>
    <property type="match status" value="1"/>
</dbReference>
<dbReference type="InterPro" id="IPR023210">
    <property type="entry name" value="NADP_OxRdtase_dom"/>
</dbReference>
<evidence type="ECO:0000256" key="1">
    <source>
        <dbReference type="ARBA" id="ARBA00023002"/>
    </source>
</evidence>
<dbReference type="EMBL" id="WXEW01000002">
    <property type="protein sequence ID" value="NAS21882.1"/>
    <property type="molecule type" value="Genomic_DNA"/>
</dbReference>
<dbReference type="PANTHER" id="PTHR43364">
    <property type="entry name" value="NADH-SPECIFIC METHYLGLYOXAL REDUCTASE-RELATED"/>
    <property type="match status" value="1"/>
</dbReference>
<organism evidence="3 4">
    <name type="scientific">Herbidospora solisilvae</name>
    <dbReference type="NCBI Taxonomy" id="2696284"/>
    <lineage>
        <taxon>Bacteria</taxon>
        <taxon>Bacillati</taxon>
        <taxon>Actinomycetota</taxon>
        <taxon>Actinomycetes</taxon>
        <taxon>Streptosporangiales</taxon>
        <taxon>Streptosporangiaceae</taxon>
        <taxon>Herbidospora</taxon>
    </lineage>
</organism>
<comment type="caution">
    <text evidence="3">The sequence shown here is derived from an EMBL/GenBank/DDBJ whole genome shotgun (WGS) entry which is preliminary data.</text>
</comment>
<protein>
    <submittedName>
        <fullName evidence="3">Aldo/keto reductase</fullName>
    </submittedName>
</protein>
<keyword evidence="4" id="KW-1185">Reference proteome</keyword>
<name>A0A7C9J1K0_9ACTN</name>
<proteinExistence type="predicted"/>
<sequence length="324" mass="35822">MEYVRLGRTGLKVSRICLGMMSYGQPSEAASWILPEDQAEPLVRQAVEAGITFFDTADVYSAGASEVVTGNLLRKFFDRRDDYVLATKVFFPVRQGHNDKGLSRKHIMAAIDDSLTRLGTDFVDLYQIHRWDDETPIEETMEALHDVVKAGKARYIGASSMRAWQFAKAQHVAEVNGWTRFVSMQNHYNLLYREEEREMIPLCADQGVGLIPWSPLARGLLARAGQEQHTTRQEGDGDRQRFLYGGPGDGDVLAKVAELAGERGVAPATLALAWLLHQPGMVAPIIGATKDGHIGDALAAVGLDLSDKELASLQEPYQPRSAHF</sequence>
<evidence type="ECO:0000313" key="4">
    <source>
        <dbReference type="Proteomes" id="UP000479526"/>
    </source>
</evidence>
<dbReference type="AlphaFoldDB" id="A0A7C9J1K0"/>
<dbReference type="SUPFAM" id="SSF51430">
    <property type="entry name" value="NAD(P)-linked oxidoreductase"/>
    <property type="match status" value="1"/>
</dbReference>
<dbReference type="PANTHER" id="PTHR43364:SF4">
    <property type="entry name" value="NAD(P)-LINKED OXIDOREDUCTASE SUPERFAMILY PROTEIN"/>
    <property type="match status" value="1"/>
</dbReference>